<comment type="caution">
    <text evidence="1">The sequence shown here is derived from an EMBL/GenBank/DDBJ whole genome shotgun (WGS) entry which is preliminary data.</text>
</comment>
<evidence type="ECO:0000313" key="1">
    <source>
        <dbReference type="EMBL" id="KAK3076738.1"/>
    </source>
</evidence>
<dbReference type="Proteomes" id="UP001186974">
    <property type="component" value="Unassembled WGS sequence"/>
</dbReference>
<gene>
    <name evidence="1" type="ORF">LTS18_012200</name>
</gene>
<dbReference type="EMBL" id="JAWDJW010003613">
    <property type="protein sequence ID" value="KAK3076738.1"/>
    <property type="molecule type" value="Genomic_DNA"/>
</dbReference>
<name>A0ACC3DJD1_9PEZI</name>
<sequence>MGMCMSTQNDDQEQKKRSQAIDRKLEEDSRRLRRECKILLLGSGESGKSTIVKQMKIIHQNGYSTEELSMYRLTIYKNVIDCAKSLIGAMRQFDVELQTPENKAYCDYLMDYTVDPDPERPLEMKVGQAVSSLWRDQCIPKVMEHSSEFYLMDSAP</sequence>
<protein>
    <submittedName>
        <fullName evidence="1">Uncharacterized protein</fullName>
    </submittedName>
</protein>
<keyword evidence="2" id="KW-1185">Reference proteome</keyword>
<accession>A0ACC3DJD1</accession>
<proteinExistence type="predicted"/>
<organism evidence="1 2">
    <name type="scientific">Coniosporium uncinatum</name>
    <dbReference type="NCBI Taxonomy" id="93489"/>
    <lineage>
        <taxon>Eukaryota</taxon>
        <taxon>Fungi</taxon>
        <taxon>Dikarya</taxon>
        <taxon>Ascomycota</taxon>
        <taxon>Pezizomycotina</taxon>
        <taxon>Dothideomycetes</taxon>
        <taxon>Dothideomycetes incertae sedis</taxon>
        <taxon>Coniosporium</taxon>
    </lineage>
</organism>
<evidence type="ECO:0000313" key="2">
    <source>
        <dbReference type="Proteomes" id="UP001186974"/>
    </source>
</evidence>
<reference evidence="1" key="1">
    <citation type="submission" date="2024-09" db="EMBL/GenBank/DDBJ databases">
        <title>Black Yeasts Isolated from many extreme environments.</title>
        <authorList>
            <person name="Coleine C."/>
            <person name="Stajich J.E."/>
            <person name="Selbmann L."/>
        </authorList>
    </citation>
    <scope>NUCLEOTIDE SEQUENCE</scope>
    <source>
        <strain evidence="1">CCFEE 5737</strain>
    </source>
</reference>